<sequence length="39" mass="4621">MTNLHHTHTPKSEHKHSRHLSTLEDVSATNHWHNLEQTQ</sequence>
<feature type="compositionally biased region" description="Polar residues" evidence="1">
    <location>
        <begin position="27"/>
        <end position="39"/>
    </location>
</feature>
<evidence type="ECO:0000313" key="2">
    <source>
        <dbReference type="EMBL" id="XBQ68797.1"/>
    </source>
</evidence>
<name>A0AAU7N497_9VIRU</name>
<accession>A0AAU7N497</accession>
<reference evidence="2" key="1">
    <citation type="submission" date="2024-05" db="EMBL/GenBank/DDBJ databases">
        <title>The simplest Porifera holobiont: glass sponge Aphrocallistes beatrix thrives with only two symbionts.</title>
        <authorList>
            <person name="N Garritano A."/>
            <person name="A Allen M."/>
            <person name="Thomas T."/>
        </authorList>
    </citation>
    <scope>NUCLEOTIDE SEQUENCE</scope>
    <source>
        <strain evidence="2">AB1</strain>
    </source>
</reference>
<gene>
    <name evidence="2" type="ORF">ZGOWGMRN_CDS_0065</name>
</gene>
<protein>
    <submittedName>
        <fullName evidence="2">Uncharacterized protein</fullName>
    </submittedName>
</protein>
<organism evidence="2">
    <name type="scientific">Nitrosopumivirus cobalaminus</name>
    <dbReference type="NCBI Taxonomy" id="3158414"/>
    <lineage>
        <taxon>Viruses</taxon>
    </lineage>
</organism>
<evidence type="ECO:0000256" key="1">
    <source>
        <dbReference type="SAM" id="MobiDB-lite"/>
    </source>
</evidence>
<feature type="region of interest" description="Disordered" evidence="1">
    <location>
        <begin position="1"/>
        <end position="39"/>
    </location>
</feature>
<proteinExistence type="predicted"/>
<feature type="compositionally biased region" description="Basic residues" evidence="1">
    <location>
        <begin position="1"/>
        <end position="19"/>
    </location>
</feature>
<dbReference type="EMBL" id="PP848464">
    <property type="protein sequence ID" value="XBQ68797.1"/>
    <property type="molecule type" value="Genomic_DNA"/>
</dbReference>